<dbReference type="Pfam" id="PF02563">
    <property type="entry name" value="Poly_export"/>
    <property type="match status" value="1"/>
</dbReference>
<proteinExistence type="predicted"/>
<dbReference type="InterPro" id="IPR003715">
    <property type="entry name" value="Poly_export_N"/>
</dbReference>
<comment type="caution">
    <text evidence="5">The sequence shown here is derived from an EMBL/GenBank/DDBJ whole genome shotgun (WGS) entry which is preliminary data.</text>
</comment>
<feature type="coiled-coil region" evidence="2">
    <location>
        <begin position="217"/>
        <end position="244"/>
    </location>
</feature>
<gene>
    <name evidence="5" type="ORF">QO002_003237</name>
</gene>
<protein>
    <submittedName>
        <fullName evidence="5">Protein involved in polysaccharide export with SLBB domain</fullName>
    </submittedName>
</protein>
<evidence type="ECO:0000313" key="6">
    <source>
        <dbReference type="Proteomes" id="UP001230207"/>
    </source>
</evidence>
<feature type="domain" description="AprE-like long alpha-helical hairpin" evidence="4">
    <location>
        <begin position="143"/>
        <end position="323"/>
    </location>
</feature>
<keyword evidence="1" id="KW-0732">Signal</keyword>
<evidence type="ECO:0000259" key="4">
    <source>
        <dbReference type="Pfam" id="PF25994"/>
    </source>
</evidence>
<sequence>MAVPHGGLAAAEPYKLAAGDQIRVVIPEAPDLSGTYVLGEDGGAAIPIGAPLILEGMSIAQAGDAIRRALEKTLVSPTVMVELAQLRPFFILGDVNNAGPYPARFRLTVVKAVAIAGGFKGQSDPYTATVTGIRASETMQVGARQLLEARVEYARLQAELSGAETFDASSVSATGANAQDLAAVVTRETDIFETRKVGLQRQIEFLAKEAGIRNDEIAALTARIKATDAQLEALKTEIGSTEELVKKELMLRQMIFQLRREEGQVLSTNLQTAVLLNQARQAKTQLEIQMMNISRDRKLEVLDRIKEVNATIERLGRQLSADRAVIVESESSTSPRQQSDVLTTYRITREDGTVLDNISSETEPVLPGDVVEVRRKLADMPQN</sequence>
<dbReference type="InterPro" id="IPR058781">
    <property type="entry name" value="HH_AprE-like"/>
</dbReference>
<dbReference type="Gene3D" id="3.10.560.10">
    <property type="entry name" value="Outer membrane lipoprotein wza domain like"/>
    <property type="match status" value="1"/>
</dbReference>
<reference evidence="5 6" key="1">
    <citation type="submission" date="2023-07" db="EMBL/GenBank/DDBJ databases">
        <title>Genomic Encyclopedia of Type Strains, Phase IV (KMG-IV): sequencing the most valuable type-strain genomes for metagenomic binning, comparative biology and taxonomic classification.</title>
        <authorList>
            <person name="Goeker M."/>
        </authorList>
    </citation>
    <scope>NUCLEOTIDE SEQUENCE [LARGE SCALE GENOMIC DNA]</scope>
    <source>
        <strain evidence="5 6">DSM 1112</strain>
    </source>
</reference>
<dbReference type="PANTHER" id="PTHR33619:SF3">
    <property type="entry name" value="POLYSACCHARIDE EXPORT PROTEIN GFCE-RELATED"/>
    <property type="match status" value="1"/>
</dbReference>
<dbReference type="PANTHER" id="PTHR33619">
    <property type="entry name" value="POLYSACCHARIDE EXPORT PROTEIN GFCE-RELATED"/>
    <property type="match status" value="1"/>
</dbReference>
<name>A0ABU0BTT3_9HYPH</name>
<organism evidence="5 6">
    <name type="scientific">Pararhizobium capsulatum DSM 1112</name>
    <dbReference type="NCBI Taxonomy" id="1121113"/>
    <lineage>
        <taxon>Bacteria</taxon>
        <taxon>Pseudomonadati</taxon>
        <taxon>Pseudomonadota</taxon>
        <taxon>Alphaproteobacteria</taxon>
        <taxon>Hyphomicrobiales</taxon>
        <taxon>Rhizobiaceae</taxon>
        <taxon>Rhizobium/Agrobacterium group</taxon>
        <taxon>Pararhizobium</taxon>
    </lineage>
</organism>
<dbReference type="Pfam" id="PF25994">
    <property type="entry name" value="HH_AprE"/>
    <property type="match status" value="1"/>
</dbReference>
<dbReference type="Gene3D" id="3.30.1950.10">
    <property type="entry name" value="wza like domain"/>
    <property type="match status" value="1"/>
</dbReference>
<accession>A0ABU0BTT3</accession>
<dbReference type="EMBL" id="JAUSVF010000001">
    <property type="protein sequence ID" value="MDQ0321099.1"/>
    <property type="molecule type" value="Genomic_DNA"/>
</dbReference>
<evidence type="ECO:0000259" key="3">
    <source>
        <dbReference type="Pfam" id="PF02563"/>
    </source>
</evidence>
<dbReference type="Proteomes" id="UP001230207">
    <property type="component" value="Unassembled WGS sequence"/>
</dbReference>
<evidence type="ECO:0000256" key="1">
    <source>
        <dbReference type="ARBA" id="ARBA00022729"/>
    </source>
</evidence>
<keyword evidence="6" id="KW-1185">Reference proteome</keyword>
<evidence type="ECO:0000313" key="5">
    <source>
        <dbReference type="EMBL" id="MDQ0321099.1"/>
    </source>
</evidence>
<feature type="domain" description="Polysaccharide export protein N-terminal" evidence="3">
    <location>
        <begin position="10"/>
        <end position="83"/>
    </location>
</feature>
<keyword evidence="2" id="KW-0175">Coiled coil</keyword>
<evidence type="ECO:0000256" key="2">
    <source>
        <dbReference type="SAM" id="Coils"/>
    </source>
</evidence>
<dbReference type="InterPro" id="IPR049712">
    <property type="entry name" value="Poly_export"/>
</dbReference>
<dbReference type="RefSeq" id="WP_307231431.1">
    <property type="nucleotide sequence ID" value="NZ_JAUSVF010000001.1"/>
</dbReference>